<dbReference type="PANTHER" id="PTHR21716:SF16">
    <property type="entry name" value="BLL1467 PROTEIN"/>
    <property type="match status" value="1"/>
</dbReference>
<dbReference type="KEGG" id="rba:RB4377"/>
<sequence>MMSHIHQFHTILTGARPERRREKSDELVAVEQLSKNVRWASFGIWLCAGFLTLYALYIGRNLFMPILVAGFAYLTLRPVVRAMGRIGIPSGVAATAIMLAIATVFGTIGYVLSGPAQDMLQQVPGSMPEVKEKLGFIFDHLETVNQATEDISDTADKENITSEEKPVPVEIKQPAWTTTSPLIAGTGNAVSFVSIAAALLFFLMAAGDSLIVSVVSSLPSFSSKRRFIEVLEGVQDALSSYLAWVTCINACLGVCIGTAMWLLGMPSPLLWGVAAMFLNFIPIVGAMVGIAMVFFVALVSFEHASFAFVVAGTYATLTALEGQFITPTLLGKSMKLSSALVFISIVIWGWMWGMLGVFLAVPILIAVVMVMEKLEATSSMNAMLNGAVGKAANPE</sequence>
<gene>
    <name evidence="7" type="ordered locus">RB4377</name>
</gene>
<keyword evidence="5 6" id="KW-0472">Membrane</keyword>
<feature type="transmembrane region" description="Helical" evidence="6">
    <location>
        <begin position="195"/>
        <end position="221"/>
    </location>
</feature>
<comment type="subcellular location">
    <subcellularLocation>
        <location evidence="1">Membrane</location>
        <topology evidence="1">Multi-pass membrane protein</topology>
    </subcellularLocation>
</comment>
<evidence type="ECO:0000256" key="3">
    <source>
        <dbReference type="ARBA" id="ARBA00022692"/>
    </source>
</evidence>
<dbReference type="InParanoid" id="Q7USP8"/>
<dbReference type="InterPro" id="IPR002549">
    <property type="entry name" value="AI-2E-like"/>
</dbReference>
<dbReference type="GO" id="GO:0016020">
    <property type="term" value="C:membrane"/>
    <property type="evidence" value="ECO:0007669"/>
    <property type="project" value="UniProtKB-SubCell"/>
</dbReference>
<keyword evidence="3 6" id="KW-0812">Transmembrane</keyword>
<feature type="transmembrane region" description="Helical" evidence="6">
    <location>
        <begin position="241"/>
        <end position="263"/>
    </location>
</feature>
<evidence type="ECO:0000256" key="6">
    <source>
        <dbReference type="SAM" id="Phobius"/>
    </source>
</evidence>
<dbReference type="PATRIC" id="fig|243090.15.peg.2035"/>
<feature type="transmembrane region" description="Helical" evidence="6">
    <location>
        <begin position="63"/>
        <end position="80"/>
    </location>
</feature>
<evidence type="ECO:0000256" key="1">
    <source>
        <dbReference type="ARBA" id="ARBA00004141"/>
    </source>
</evidence>
<dbReference type="eggNOG" id="COG0628">
    <property type="taxonomic scope" value="Bacteria"/>
</dbReference>
<dbReference type="GO" id="GO:0055085">
    <property type="term" value="P:transmembrane transport"/>
    <property type="evidence" value="ECO:0000318"/>
    <property type="project" value="GO_Central"/>
</dbReference>
<dbReference type="OrthoDB" id="9799225at2"/>
<dbReference type="HOGENOM" id="CLU_031275_0_1_0"/>
<protein>
    <submittedName>
        <fullName evidence="7">Membrane protein</fullName>
    </submittedName>
</protein>
<evidence type="ECO:0000256" key="5">
    <source>
        <dbReference type="ARBA" id="ARBA00023136"/>
    </source>
</evidence>
<feature type="transmembrane region" description="Helical" evidence="6">
    <location>
        <begin position="39"/>
        <end position="57"/>
    </location>
</feature>
<evidence type="ECO:0000313" key="8">
    <source>
        <dbReference type="Proteomes" id="UP000001025"/>
    </source>
</evidence>
<keyword evidence="8" id="KW-1185">Reference proteome</keyword>
<evidence type="ECO:0000313" key="7">
    <source>
        <dbReference type="EMBL" id="CAD73748.1"/>
    </source>
</evidence>
<organism evidence="7 8">
    <name type="scientific">Rhodopirellula baltica (strain DSM 10527 / NCIMB 13988 / SH1)</name>
    <dbReference type="NCBI Taxonomy" id="243090"/>
    <lineage>
        <taxon>Bacteria</taxon>
        <taxon>Pseudomonadati</taxon>
        <taxon>Planctomycetota</taxon>
        <taxon>Planctomycetia</taxon>
        <taxon>Pirellulales</taxon>
        <taxon>Pirellulaceae</taxon>
        <taxon>Rhodopirellula</taxon>
    </lineage>
</organism>
<keyword evidence="4 6" id="KW-1133">Transmembrane helix</keyword>
<dbReference type="Pfam" id="PF01594">
    <property type="entry name" value="AI-2E_transport"/>
    <property type="match status" value="1"/>
</dbReference>
<comment type="similarity">
    <text evidence="2">Belongs to the autoinducer-2 exporter (AI-2E) (TC 2.A.86) family.</text>
</comment>
<feature type="transmembrane region" description="Helical" evidence="6">
    <location>
        <begin position="345"/>
        <end position="370"/>
    </location>
</feature>
<reference evidence="7 8" key="1">
    <citation type="journal article" date="2003" name="Proc. Natl. Acad. Sci. U.S.A.">
        <title>Complete genome sequence of the marine planctomycete Pirellula sp. strain 1.</title>
        <authorList>
            <person name="Gloeckner F.O."/>
            <person name="Kube M."/>
            <person name="Bauer M."/>
            <person name="Teeling H."/>
            <person name="Lombardot T."/>
            <person name="Ludwig W."/>
            <person name="Gade D."/>
            <person name="Beck A."/>
            <person name="Borzym K."/>
            <person name="Heitmann K."/>
            <person name="Rabus R."/>
            <person name="Schlesner H."/>
            <person name="Amann R."/>
            <person name="Reinhardt R."/>
        </authorList>
    </citation>
    <scope>NUCLEOTIDE SEQUENCE [LARGE SCALE GENOMIC DNA]</scope>
    <source>
        <strain evidence="8">DSM 10527 / NCIMB 13988 / SH1</strain>
    </source>
</reference>
<accession>Q7USP8</accession>
<evidence type="ECO:0000256" key="4">
    <source>
        <dbReference type="ARBA" id="ARBA00022989"/>
    </source>
</evidence>
<name>Q7USP8_RHOBA</name>
<dbReference type="EMBL" id="BX294140">
    <property type="protein sequence ID" value="CAD73748.1"/>
    <property type="molecule type" value="Genomic_DNA"/>
</dbReference>
<dbReference type="AlphaFoldDB" id="Q7USP8"/>
<feature type="transmembrane region" description="Helical" evidence="6">
    <location>
        <begin position="306"/>
        <end position="325"/>
    </location>
</feature>
<evidence type="ECO:0000256" key="2">
    <source>
        <dbReference type="ARBA" id="ARBA00009773"/>
    </source>
</evidence>
<dbReference type="STRING" id="243090.RB4377"/>
<dbReference type="PANTHER" id="PTHR21716">
    <property type="entry name" value="TRANSMEMBRANE PROTEIN"/>
    <property type="match status" value="1"/>
</dbReference>
<dbReference type="Proteomes" id="UP000001025">
    <property type="component" value="Chromosome"/>
</dbReference>
<feature type="transmembrane region" description="Helical" evidence="6">
    <location>
        <begin position="269"/>
        <end position="299"/>
    </location>
</feature>
<proteinExistence type="inferred from homology"/>
<dbReference type="FunCoup" id="Q7USP8">
    <property type="interactions" value="208"/>
</dbReference>
<feature type="transmembrane region" description="Helical" evidence="6">
    <location>
        <begin position="92"/>
        <end position="112"/>
    </location>
</feature>
<dbReference type="EnsemblBacteria" id="CAD73748">
    <property type="protein sequence ID" value="CAD73748"/>
    <property type="gene ID" value="RB4377"/>
</dbReference>